<dbReference type="GO" id="GO:0003677">
    <property type="term" value="F:DNA binding"/>
    <property type="evidence" value="ECO:0007669"/>
    <property type="project" value="InterPro"/>
</dbReference>
<dbReference type="Pfam" id="PF20432">
    <property type="entry name" value="Xre-like-HTH"/>
    <property type="match status" value="1"/>
</dbReference>
<sequence>MKTETKIQKTGYVWEAKEVAVKEATLKYEVSLSVLEHEKPELKVIVFKSNDVMEQVAELKEGLPSGIVDALGRELEISRKELAKMAGVAERTLIRKIQDGRLTADQSERMARIARLLARAIEVLGNKERALRWLKAPRSYFDGRPPLDFADTELGSQEVFNLLGRIEYGVFS</sequence>
<accession>A0A6C2UTD2</accession>
<dbReference type="NCBIfam" id="TIGR02293">
    <property type="entry name" value="TAS_TIGR02293"/>
    <property type="match status" value="1"/>
</dbReference>
<organism evidence="3 4">
    <name type="scientific">Pontiella sulfatireligans</name>
    <dbReference type="NCBI Taxonomy" id="2750658"/>
    <lineage>
        <taxon>Bacteria</taxon>
        <taxon>Pseudomonadati</taxon>
        <taxon>Kiritimatiellota</taxon>
        <taxon>Kiritimatiellia</taxon>
        <taxon>Kiritimatiellales</taxon>
        <taxon>Pontiellaceae</taxon>
        <taxon>Pontiella</taxon>
    </lineage>
</organism>
<protein>
    <submittedName>
        <fullName evidence="3">Uncharacterized protein</fullName>
    </submittedName>
</protein>
<dbReference type="InterPro" id="IPR046847">
    <property type="entry name" value="Xre-like_HTH"/>
</dbReference>
<dbReference type="RefSeq" id="WP_168433540.1">
    <property type="nucleotide sequence ID" value="NZ_CAAHFH010000002.1"/>
</dbReference>
<dbReference type="AlphaFoldDB" id="A0A6C2UTD2"/>
<feature type="domain" description="Antitoxin Xre/MbcA/ParS-like toxin-binding" evidence="1">
    <location>
        <begin position="120"/>
        <end position="169"/>
    </location>
</feature>
<evidence type="ECO:0000313" key="3">
    <source>
        <dbReference type="EMBL" id="VGO22494.1"/>
    </source>
</evidence>
<gene>
    <name evidence="3" type="ORF">SCARR_04577</name>
</gene>
<name>A0A6C2UTD2_9BACT</name>
<proteinExistence type="predicted"/>
<reference evidence="3 4" key="1">
    <citation type="submission" date="2019-04" db="EMBL/GenBank/DDBJ databases">
        <authorList>
            <person name="Van Vliet M D."/>
        </authorList>
    </citation>
    <scope>NUCLEOTIDE SEQUENCE [LARGE SCALE GENOMIC DNA]</scope>
    <source>
        <strain evidence="3 4">F21</strain>
    </source>
</reference>
<evidence type="ECO:0000313" key="4">
    <source>
        <dbReference type="Proteomes" id="UP000346198"/>
    </source>
</evidence>
<dbReference type="InterPro" id="IPR011979">
    <property type="entry name" value="Antitox_Xre"/>
</dbReference>
<dbReference type="InterPro" id="IPR024467">
    <property type="entry name" value="Xre/MbcA/ParS-like_toxin-bd"/>
</dbReference>
<dbReference type="EMBL" id="CAAHFH010000002">
    <property type="protein sequence ID" value="VGO22494.1"/>
    <property type="molecule type" value="Genomic_DNA"/>
</dbReference>
<keyword evidence="4" id="KW-1185">Reference proteome</keyword>
<feature type="domain" description="Antitoxin Xre-like helix-turn-helix" evidence="2">
    <location>
        <begin position="55"/>
        <end position="115"/>
    </location>
</feature>
<evidence type="ECO:0000259" key="2">
    <source>
        <dbReference type="Pfam" id="PF20432"/>
    </source>
</evidence>
<evidence type="ECO:0000259" key="1">
    <source>
        <dbReference type="Pfam" id="PF09722"/>
    </source>
</evidence>
<dbReference type="Pfam" id="PF09722">
    <property type="entry name" value="Xre_MbcA_ParS_C"/>
    <property type="match status" value="1"/>
</dbReference>
<dbReference type="Proteomes" id="UP000346198">
    <property type="component" value="Unassembled WGS sequence"/>
</dbReference>